<dbReference type="EMBL" id="CP014859">
    <property type="protein sequence ID" value="AOS62799.1"/>
    <property type="molecule type" value="Genomic_DNA"/>
</dbReference>
<gene>
    <name evidence="2" type="ORF">TL08_09920</name>
</gene>
<evidence type="ECO:0000256" key="1">
    <source>
        <dbReference type="SAM" id="MobiDB-lite"/>
    </source>
</evidence>
<dbReference type="Proteomes" id="UP000095210">
    <property type="component" value="Chromosome"/>
</dbReference>
<proteinExistence type="predicted"/>
<dbReference type="KEGG" id="ahm:TL08_09920"/>
<feature type="region of interest" description="Disordered" evidence="1">
    <location>
        <begin position="93"/>
        <end position="144"/>
    </location>
</feature>
<name>A0AAC9HP47_9PSEU</name>
<feature type="compositionally biased region" description="Basic and acidic residues" evidence="1">
    <location>
        <begin position="107"/>
        <end position="124"/>
    </location>
</feature>
<sequence>MGWEYALWGLFGGFAVEGLEFSGAIRRTGTWPWRVPDEPGPLPLLVSVLIRLGVGSGLAAAAGIAGQVSGPFGALAIGVAAPLLVEQLTRALPAADASRPPQAPEGPQRRDIAWRDTDAERIRSVEQAPRPAPAVSPHSGGADE</sequence>
<reference evidence="3" key="1">
    <citation type="submission" date="2016-03" db="EMBL/GenBank/DDBJ databases">
        <title>Complete genome sequence of the type strain Actinoalloteichus hymeniacidonis DSM 45092.</title>
        <authorList>
            <person name="Schaffert L."/>
            <person name="Albersmeier A."/>
            <person name="Winkler A."/>
            <person name="Kalinowski J."/>
            <person name="Zotchev S."/>
            <person name="Ruckert C."/>
        </authorList>
    </citation>
    <scope>NUCLEOTIDE SEQUENCE [LARGE SCALE GENOMIC DNA]</scope>
    <source>
        <strain evidence="3">HPA177(T) (DSM 45092(T))</strain>
    </source>
</reference>
<dbReference type="AlphaFoldDB" id="A0AAC9HP47"/>
<protein>
    <submittedName>
        <fullName evidence="2">Uncharacterized protein</fullName>
    </submittedName>
</protein>
<accession>A0AAC9HP47</accession>
<keyword evidence="3" id="KW-1185">Reference proteome</keyword>
<organism evidence="2 3">
    <name type="scientific">Actinoalloteichus hymeniacidonis</name>
    <dbReference type="NCBI Taxonomy" id="340345"/>
    <lineage>
        <taxon>Bacteria</taxon>
        <taxon>Bacillati</taxon>
        <taxon>Actinomycetota</taxon>
        <taxon>Actinomycetes</taxon>
        <taxon>Pseudonocardiales</taxon>
        <taxon>Pseudonocardiaceae</taxon>
        <taxon>Actinoalloteichus</taxon>
    </lineage>
</organism>
<evidence type="ECO:0000313" key="3">
    <source>
        <dbReference type="Proteomes" id="UP000095210"/>
    </source>
</evidence>
<evidence type="ECO:0000313" key="2">
    <source>
        <dbReference type="EMBL" id="AOS62799.1"/>
    </source>
</evidence>